<organism evidence="1 2">
    <name type="scientific">Brassica napus</name>
    <name type="common">Rape</name>
    <dbReference type="NCBI Taxonomy" id="3708"/>
    <lineage>
        <taxon>Eukaryota</taxon>
        <taxon>Viridiplantae</taxon>
        <taxon>Streptophyta</taxon>
        <taxon>Embryophyta</taxon>
        <taxon>Tracheophyta</taxon>
        <taxon>Spermatophyta</taxon>
        <taxon>Magnoliopsida</taxon>
        <taxon>eudicotyledons</taxon>
        <taxon>Gunneridae</taxon>
        <taxon>Pentapetalae</taxon>
        <taxon>rosids</taxon>
        <taxon>malvids</taxon>
        <taxon>Brassicales</taxon>
        <taxon>Brassicaceae</taxon>
        <taxon>Brassiceae</taxon>
        <taxon>Brassica</taxon>
    </lineage>
</organism>
<proteinExistence type="predicted"/>
<gene>
    <name evidence="1" type="ORF">HID58_079289</name>
</gene>
<evidence type="ECO:0000313" key="2">
    <source>
        <dbReference type="Proteomes" id="UP000824890"/>
    </source>
</evidence>
<reference evidence="1 2" key="1">
    <citation type="submission" date="2021-05" db="EMBL/GenBank/DDBJ databases">
        <title>Genome Assembly of Synthetic Allotetraploid Brassica napus Reveals Homoeologous Exchanges between Subgenomes.</title>
        <authorList>
            <person name="Davis J.T."/>
        </authorList>
    </citation>
    <scope>NUCLEOTIDE SEQUENCE [LARGE SCALE GENOMIC DNA]</scope>
    <source>
        <strain evidence="2">cv. Da-Ae</strain>
        <tissue evidence="1">Seedling</tissue>
    </source>
</reference>
<evidence type="ECO:0000313" key="1">
    <source>
        <dbReference type="EMBL" id="KAH0862078.1"/>
    </source>
</evidence>
<dbReference type="Proteomes" id="UP000824890">
    <property type="component" value="Unassembled WGS sequence"/>
</dbReference>
<keyword evidence="2" id="KW-1185">Reference proteome</keyword>
<sequence>MVISVASSGPIQTATQDNKPVIKLKPMLSNAKETSSFTRRMYGRKVLSSIEKRERNKSHLNESTDNIFLKR</sequence>
<dbReference type="EMBL" id="JAGKQM010000018">
    <property type="protein sequence ID" value="KAH0862078.1"/>
    <property type="molecule type" value="Genomic_DNA"/>
</dbReference>
<comment type="caution">
    <text evidence="1">The sequence shown here is derived from an EMBL/GenBank/DDBJ whole genome shotgun (WGS) entry which is preliminary data.</text>
</comment>
<name>A0ABQ7Y415_BRANA</name>
<accession>A0ABQ7Y415</accession>
<protein>
    <submittedName>
        <fullName evidence="1">Uncharacterized protein</fullName>
    </submittedName>
</protein>